<geneLocation type="plasmid" evidence="2">
    <name>pladfl_2</name>
</geneLocation>
<dbReference type="Proteomes" id="UP000004703">
    <property type="component" value="Plasmid pLADFL_2"/>
</dbReference>
<organism evidence="1 2">
    <name type="scientific">Roseibium alexandrii (strain DSM 17067 / NCIMB 14079 / DFL-11)</name>
    <name type="common">Labrenzia alexandrii</name>
    <dbReference type="NCBI Taxonomy" id="244592"/>
    <lineage>
        <taxon>Bacteria</taxon>
        <taxon>Pseudomonadati</taxon>
        <taxon>Pseudomonadota</taxon>
        <taxon>Alphaproteobacteria</taxon>
        <taxon>Hyphomicrobiales</taxon>
        <taxon>Stappiaceae</taxon>
        <taxon>Roseibium</taxon>
    </lineage>
</organism>
<dbReference type="AlphaFoldDB" id="A0A5E8UW18"/>
<name>A0A5E8UW18_ROSAD</name>
<accession>A0A5E8UW18</accession>
<reference evidence="1 2" key="2">
    <citation type="submission" date="2013-04" db="EMBL/GenBank/DDBJ databases">
        <authorList>
            <person name="Fiebig A."/>
            <person name="Pradella S."/>
            <person name="Wagner-Doebler I."/>
        </authorList>
    </citation>
    <scope>NUCLEOTIDE SEQUENCE [LARGE SCALE GENOMIC DNA]</scope>
    <source>
        <strain evidence="2">DSM 17067 / NCIMB 14079 / DFL-11</strain>
        <plasmid evidence="2">pladfl_2</plasmid>
    </source>
</reference>
<dbReference type="EMBL" id="ACCU02000006">
    <property type="protein sequence ID" value="RMX61757.1"/>
    <property type="molecule type" value="Genomic_DNA"/>
</dbReference>
<gene>
    <name evidence="1" type="ORF">SADFL11_00051270</name>
</gene>
<evidence type="ECO:0000313" key="1">
    <source>
        <dbReference type="EMBL" id="RMX61757.1"/>
    </source>
</evidence>
<protein>
    <submittedName>
        <fullName evidence="1">Uncharacterized protein</fullName>
    </submittedName>
</protein>
<comment type="caution">
    <text evidence="1">The sequence shown here is derived from an EMBL/GenBank/DDBJ whole genome shotgun (WGS) entry which is preliminary data.</text>
</comment>
<reference evidence="1 2" key="1">
    <citation type="submission" date="2008-01" db="EMBL/GenBank/DDBJ databases">
        <authorList>
            <person name="Wagner-Dobler I."/>
            <person name="Ferriera S."/>
            <person name="Johnson J."/>
            <person name="Kravitz S."/>
            <person name="Beeson K."/>
            <person name="Sutton G."/>
            <person name="Rogers Y.-H."/>
            <person name="Friedman R."/>
            <person name="Frazier M."/>
            <person name="Venter J.C."/>
        </authorList>
    </citation>
    <scope>NUCLEOTIDE SEQUENCE [LARGE SCALE GENOMIC DNA]</scope>
    <source>
        <strain evidence="2">DSM 17067 / NCIMB 14079 / DFL-11</strain>
        <plasmid evidence="2">pladfl_2</plasmid>
    </source>
</reference>
<sequence>MNVSEKLIHGHRGGLTLRRLDPIRPETLWP</sequence>
<keyword evidence="1" id="KW-0614">Plasmid</keyword>
<evidence type="ECO:0000313" key="2">
    <source>
        <dbReference type="Proteomes" id="UP000004703"/>
    </source>
</evidence>
<proteinExistence type="predicted"/>